<organism evidence="3 4">
    <name type="scientific">Limosa lapponica baueri</name>
    <dbReference type="NCBI Taxonomy" id="1758121"/>
    <lineage>
        <taxon>Eukaryota</taxon>
        <taxon>Metazoa</taxon>
        <taxon>Chordata</taxon>
        <taxon>Craniata</taxon>
        <taxon>Vertebrata</taxon>
        <taxon>Euteleostomi</taxon>
        <taxon>Archelosauria</taxon>
        <taxon>Archosauria</taxon>
        <taxon>Dinosauria</taxon>
        <taxon>Saurischia</taxon>
        <taxon>Theropoda</taxon>
        <taxon>Coelurosauria</taxon>
        <taxon>Aves</taxon>
        <taxon>Neognathae</taxon>
        <taxon>Neoaves</taxon>
        <taxon>Charadriiformes</taxon>
        <taxon>Scolopacidae</taxon>
        <taxon>Limosa</taxon>
    </lineage>
</organism>
<dbReference type="InterPro" id="IPR000477">
    <property type="entry name" value="RT_dom"/>
</dbReference>
<feature type="compositionally biased region" description="Basic and acidic residues" evidence="1">
    <location>
        <begin position="1"/>
        <end position="13"/>
    </location>
</feature>
<dbReference type="PANTHER" id="PTHR33332">
    <property type="entry name" value="REVERSE TRANSCRIPTASE DOMAIN-CONTAINING PROTEIN"/>
    <property type="match status" value="1"/>
</dbReference>
<evidence type="ECO:0000313" key="4">
    <source>
        <dbReference type="Proteomes" id="UP000233556"/>
    </source>
</evidence>
<feature type="compositionally biased region" description="Polar residues" evidence="1">
    <location>
        <begin position="14"/>
        <end position="24"/>
    </location>
</feature>
<dbReference type="Pfam" id="PF00078">
    <property type="entry name" value="RVT_1"/>
    <property type="match status" value="1"/>
</dbReference>
<dbReference type="OrthoDB" id="416454at2759"/>
<keyword evidence="3" id="KW-0548">Nucleotidyltransferase</keyword>
<keyword evidence="3" id="KW-0695">RNA-directed DNA polymerase</keyword>
<evidence type="ECO:0000256" key="1">
    <source>
        <dbReference type="SAM" id="MobiDB-lite"/>
    </source>
</evidence>
<sequence length="94" mass="10756">MQKKEVAVNEESRQPITSGVSQGQTVGPTLFNTFISDLDDGIESTLSKFVDDTKMGGEVDILQRDLDRLEQWVNKNSMKFKKNKSKVWHLRQNN</sequence>
<evidence type="ECO:0000313" key="3">
    <source>
        <dbReference type="EMBL" id="PKU47460.1"/>
    </source>
</evidence>
<dbReference type="AlphaFoldDB" id="A0A2I0UN16"/>
<evidence type="ECO:0000259" key="2">
    <source>
        <dbReference type="Pfam" id="PF00078"/>
    </source>
</evidence>
<name>A0A2I0UN16_LIMLA</name>
<feature type="domain" description="Reverse transcriptase" evidence="2">
    <location>
        <begin position="9"/>
        <end position="88"/>
    </location>
</feature>
<reference evidence="4" key="1">
    <citation type="submission" date="2017-11" db="EMBL/GenBank/DDBJ databases">
        <authorList>
            <person name="Lima N.C."/>
            <person name="Parody-Merino A.M."/>
            <person name="Battley P.F."/>
            <person name="Fidler A.E."/>
            <person name="Prosdocimi F."/>
        </authorList>
    </citation>
    <scope>NUCLEOTIDE SEQUENCE [LARGE SCALE GENOMIC DNA]</scope>
</reference>
<dbReference type="EMBL" id="KZ505677">
    <property type="protein sequence ID" value="PKU47460.1"/>
    <property type="molecule type" value="Genomic_DNA"/>
</dbReference>
<proteinExistence type="predicted"/>
<dbReference type="GO" id="GO:0003964">
    <property type="term" value="F:RNA-directed DNA polymerase activity"/>
    <property type="evidence" value="ECO:0007669"/>
    <property type="project" value="UniProtKB-KW"/>
</dbReference>
<reference evidence="4" key="2">
    <citation type="submission" date="2017-12" db="EMBL/GenBank/DDBJ databases">
        <title>Genome sequence of the Bar-tailed Godwit (Limosa lapponica baueri).</title>
        <authorList>
            <person name="Lima N.C.B."/>
            <person name="Parody-Merino A.M."/>
            <person name="Battley P.F."/>
            <person name="Fidler A.E."/>
            <person name="Prosdocimi F."/>
        </authorList>
    </citation>
    <scope>NUCLEOTIDE SEQUENCE [LARGE SCALE GENOMIC DNA]</scope>
</reference>
<gene>
    <name evidence="3" type="ORF">llap_2200</name>
</gene>
<keyword evidence="4" id="KW-1185">Reference proteome</keyword>
<protein>
    <submittedName>
        <fullName evidence="3">Rna-directed dna polymerase from mobile element jockey-like</fullName>
    </submittedName>
</protein>
<feature type="region of interest" description="Disordered" evidence="1">
    <location>
        <begin position="1"/>
        <end position="24"/>
    </location>
</feature>
<accession>A0A2I0UN16</accession>
<keyword evidence="3" id="KW-0808">Transferase</keyword>
<dbReference type="Proteomes" id="UP000233556">
    <property type="component" value="Unassembled WGS sequence"/>
</dbReference>